<organism evidence="1 2">
    <name type="scientific">Candidatus Bartonella washoeensis Sb944nv</name>
    <dbReference type="NCBI Taxonomy" id="1094563"/>
    <lineage>
        <taxon>Bacteria</taxon>
        <taxon>Pseudomonadati</taxon>
        <taxon>Pseudomonadota</taxon>
        <taxon>Alphaproteobacteria</taxon>
        <taxon>Hyphomicrobiales</taxon>
        <taxon>Bartonellaceae</taxon>
        <taxon>Bartonella</taxon>
    </lineage>
</organism>
<proteinExistence type="predicted"/>
<name>J0QFG6_9HYPH</name>
<evidence type="ECO:0000313" key="2">
    <source>
        <dbReference type="Proteomes" id="UP000008947"/>
    </source>
</evidence>
<dbReference type="Proteomes" id="UP000008947">
    <property type="component" value="Unassembled WGS sequence"/>
</dbReference>
<dbReference type="EMBL" id="AILU01000003">
    <property type="protein sequence ID" value="EJF81579.1"/>
    <property type="molecule type" value="Genomic_DNA"/>
</dbReference>
<accession>J0QFG6</accession>
<dbReference type="AlphaFoldDB" id="J0QFG6"/>
<evidence type="ECO:0000313" key="1">
    <source>
        <dbReference type="EMBL" id="EJF81579.1"/>
    </source>
</evidence>
<sequence>MQLSYALNALKLSHQSYLIDTIVLMFRICTLKIAQITSIS</sequence>
<protein>
    <submittedName>
        <fullName evidence="1">Uncharacterized protein</fullName>
    </submittedName>
</protein>
<comment type="caution">
    <text evidence="1">The sequence shown here is derived from an EMBL/GenBank/DDBJ whole genome shotgun (WGS) entry which is preliminary data.</text>
</comment>
<dbReference type="HOGENOM" id="CLU_3285526_0_0_5"/>
<reference evidence="1 2" key="1">
    <citation type="submission" date="2012-03" db="EMBL/GenBank/DDBJ databases">
        <title>The Genome Sequence of Bartonella washoensis Sb944nv.</title>
        <authorList>
            <consortium name="The Broad Institute Genome Sequencing Platform"/>
            <consortium name="The Broad Institute Genome Sequencing Center for Infectious Disease"/>
            <person name="Feldgarden M."/>
            <person name="Kirby J."/>
            <person name="Kosoy M."/>
            <person name="Birtles R."/>
            <person name="Probert W.S."/>
            <person name="Chiaraviglio L."/>
            <person name="Young S.K."/>
            <person name="Zeng Q."/>
            <person name="Gargeya S."/>
            <person name="Fitzgerald M."/>
            <person name="Haas B."/>
            <person name="Abouelleil A."/>
            <person name="Alvarado L."/>
            <person name="Arachchi H.M."/>
            <person name="Berlin A."/>
            <person name="Chapman S.B."/>
            <person name="Gearin G."/>
            <person name="Goldberg J."/>
            <person name="Griggs A."/>
            <person name="Gujja S."/>
            <person name="Hansen M."/>
            <person name="Heiman D."/>
            <person name="Howarth C."/>
            <person name="Larimer J."/>
            <person name="Lui A."/>
            <person name="MacDonald P.J.P."/>
            <person name="McCowen C."/>
            <person name="Montmayeur A."/>
            <person name="Murphy C."/>
            <person name="Neiman D."/>
            <person name="Pearson M."/>
            <person name="Priest M."/>
            <person name="Roberts A."/>
            <person name="Saif S."/>
            <person name="Shea T."/>
            <person name="Sisk P."/>
            <person name="Stolte C."/>
            <person name="Sykes S."/>
            <person name="Wortman J."/>
            <person name="Nusbaum C."/>
            <person name="Birren B."/>
        </authorList>
    </citation>
    <scope>NUCLEOTIDE SEQUENCE [LARGE SCALE GENOMIC DNA]</scope>
    <source>
        <strain evidence="1 2">Sb944nv</strain>
    </source>
</reference>
<dbReference type="PATRIC" id="fig|1094563.3.peg.300"/>
<gene>
    <name evidence="1" type="ORF">MCQ_00277</name>
</gene>
<keyword evidence="2" id="KW-1185">Reference proteome</keyword>